<dbReference type="RefSeq" id="WP_309548265.1">
    <property type="nucleotide sequence ID" value="NZ_CP133762.1"/>
</dbReference>
<dbReference type="Proteomes" id="UP001250858">
    <property type="component" value="Chromosome"/>
</dbReference>
<evidence type="ECO:0008006" key="3">
    <source>
        <dbReference type="Google" id="ProtNLM"/>
    </source>
</evidence>
<reference evidence="1 2" key="1">
    <citation type="submission" date="2023-09" db="EMBL/GenBank/DDBJ databases">
        <title>Complete genome of Streptomyces roseicoloratus T14.</title>
        <authorList>
            <person name="Bashizi T."/>
            <person name="Kim M.-J."/>
            <person name="Lee G."/>
            <person name="Tagele S.B."/>
            <person name="Shin J.-H."/>
        </authorList>
    </citation>
    <scope>NUCLEOTIDE SEQUENCE [LARGE SCALE GENOMIC DNA]</scope>
    <source>
        <strain evidence="1 2">T14</strain>
    </source>
</reference>
<name>A0ABY9RRY4_9ACTN</name>
<gene>
    <name evidence="1" type="ORF">RGF97_08715</name>
</gene>
<keyword evidence="2" id="KW-1185">Reference proteome</keyword>
<organism evidence="1 2">
    <name type="scientific">Streptomyces roseicoloratus</name>
    <dbReference type="NCBI Taxonomy" id="2508722"/>
    <lineage>
        <taxon>Bacteria</taxon>
        <taxon>Bacillati</taxon>
        <taxon>Actinomycetota</taxon>
        <taxon>Actinomycetes</taxon>
        <taxon>Kitasatosporales</taxon>
        <taxon>Streptomycetaceae</taxon>
        <taxon>Streptomyces</taxon>
    </lineage>
</organism>
<evidence type="ECO:0000313" key="2">
    <source>
        <dbReference type="Proteomes" id="UP001250858"/>
    </source>
</evidence>
<protein>
    <recommendedName>
        <fullName evidence="3">DUF3105 domain-containing protein</fullName>
    </recommendedName>
</protein>
<sequence>MGGTAHLTPRKRLKAVVWFLAGAAVLGALAYGGSFVLDRLTQPSRAEQDQRTQEDLDRAEAPFTAGVDYDDTPPGPWKVVLDRPLTAAEQRRIAAMRDPGAAREYLTSLGGRTLRFPAAFERRTDLAMTYYPRDATVLHVNLFSKRQTQLTITAMEAVNVSCRPPTARTVLVLPPQGGAAYDGVLFDLGKPGAVPIITDEGDDQGRPYFGPRKIDLGDGASPGGLRVEAVAKGESCTWEIKAKYRDAYQSFGSVILKDGTKPFFAEAAPDRPEQLWYWEASRPNGQQWVPCHRKPAESVCDEWRRLRAEARADQG</sequence>
<accession>A0ABY9RRY4</accession>
<dbReference type="EMBL" id="CP133762">
    <property type="protein sequence ID" value="WMX44921.1"/>
    <property type="molecule type" value="Genomic_DNA"/>
</dbReference>
<proteinExistence type="predicted"/>
<evidence type="ECO:0000313" key="1">
    <source>
        <dbReference type="EMBL" id="WMX44921.1"/>
    </source>
</evidence>